<feature type="compositionally biased region" description="Basic and acidic residues" evidence="1">
    <location>
        <begin position="199"/>
        <end position="227"/>
    </location>
</feature>
<dbReference type="OrthoDB" id="1001981at2759"/>
<evidence type="ECO:0000313" key="2">
    <source>
        <dbReference type="EMBL" id="KAJ8420955.1"/>
    </source>
</evidence>
<proteinExistence type="predicted"/>
<protein>
    <submittedName>
        <fullName evidence="2">Uncharacterized protein</fullName>
    </submittedName>
</protein>
<dbReference type="AlphaFoldDB" id="A0A9Q1GHZ9"/>
<comment type="caution">
    <text evidence="2">The sequence shown here is derived from an EMBL/GenBank/DDBJ whole genome shotgun (WGS) entry which is preliminary data.</text>
</comment>
<feature type="compositionally biased region" description="Basic residues" evidence="1">
    <location>
        <begin position="228"/>
        <end position="238"/>
    </location>
</feature>
<dbReference type="EMBL" id="JAKOGI010003010">
    <property type="protein sequence ID" value="KAJ8420955.1"/>
    <property type="molecule type" value="Genomic_DNA"/>
</dbReference>
<feature type="region of interest" description="Disordered" evidence="1">
    <location>
        <begin position="150"/>
        <end position="238"/>
    </location>
</feature>
<reference evidence="2" key="1">
    <citation type="submission" date="2022-04" db="EMBL/GenBank/DDBJ databases">
        <title>Carnegiea gigantea Genome sequencing and assembly v2.</title>
        <authorList>
            <person name="Copetti D."/>
            <person name="Sanderson M.J."/>
            <person name="Burquez A."/>
            <person name="Wojciechowski M.F."/>
        </authorList>
    </citation>
    <scope>NUCLEOTIDE SEQUENCE</scope>
    <source>
        <strain evidence="2">SGP5-SGP5p</strain>
        <tissue evidence="2">Aerial part</tissue>
    </source>
</reference>
<evidence type="ECO:0000313" key="3">
    <source>
        <dbReference type="Proteomes" id="UP001153076"/>
    </source>
</evidence>
<evidence type="ECO:0000256" key="1">
    <source>
        <dbReference type="SAM" id="MobiDB-lite"/>
    </source>
</evidence>
<organism evidence="2 3">
    <name type="scientific">Carnegiea gigantea</name>
    <dbReference type="NCBI Taxonomy" id="171969"/>
    <lineage>
        <taxon>Eukaryota</taxon>
        <taxon>Viridiplantae</taxon>
        <taxon>Streptophyta</taxon>
        <taxon>Embryophyta</taxon>
        <taxon>Tracheophyta</taxon>
        <taxon>Spermatophyta</taxon>
        <taxon>Magnoliopsida</taxon>
        <taxon>eudicotyledons</taxon>
        <taxon>Gunneridae</taxon>
        <taxon>Pentapetalae</taxon>
        <taxon>Caryophyllales</taxon>
        <taxon>Cactineae</taxon>
        <taxon>Cactaceae</taxon>
        <taxon>Cactoideae</taxon>
        <taxon>Echinocereeae</taxon>
        <taxon>Carnegiea</taxon>
    </lineage>
</organism>
<dbReference type="Proteomes" id="UP001153076">
    <property type="component" value="Unassembled WGS sequence"/>
</dbReference>
<name>A0A9Q1GHZ9_9CARY</name>
<feature type="compositionally biased region" description="Polar residues" evidence="1">
    <location>
        <begin position="152"/>
        <end position="170"/>
    </location>
</feature>
<accession>A0A9Q1GHZ9</accession>
<feature type="compositionally biased region" description="Acidic residues" evidence="1">
    <location>
        <begin position="173"/>
        <end position="185"/>
    </location>
</feature>
<gene>
    <name evidence="2" type="ORF">Cgig2_025809</name>
</gene>
<keyword evidence="3" id="KW-1185">Reference proteome</keyword>
<sequence length="238" mass="26851">MSKFILAEKDKGESFKRNFIVHLVNCFFSGPKNRYCSKSILKYVKDVSQIASLDWYQFIVNELITSVRHYKESTASKGKANNDLYAPSFSPTLPFDKPDGEAEILGDTLVSDARIIIEKKEHREDVVLDQPKSITKKDASILSYSLGLELSQPDNQNPVPQTTSVPNPSTIGVDEDDGIEDDEDGAPFRFPLRNTSQVNHEHSIKKPAEKKPKEDDEFSSKKGEVRKQSIKIKKSTMQ</sequence>